<dbReference type="RefSeq" id="WP_090748245.1">
    <property type="nucleotide sequence ID" value="NZ_FOBW01000012.1"/>
</dbReference>
<evidence type="ECO:0000313" key="11">
    <source>
        <dbReference type="Proteomes" id="UP000198553"/>
    </source>
</evidence>
<keyword evidence="3 5" id="KW-0369">Histidine metabolism</keyword>
<evidence type="ECO:0000256" key="8">
    <source>
        <dbReference type="PROSITE-ProRule" id="PRU00742"/>
    </source>
</evidence>
<feature type="binding site" evidence="5 7">
    <location>
        <position position="133"/>
    </location>
    <ligand>
        <name>Mn(2+)</name>
        <dbReference type="ChEBI" id="CHEBI:29035"/>
        <label>1</label>
    </ligand>
</feature>
<protein>
    <recommendedName>
        <fullName evidence="5 6">Formimidoylglutamase</fullName>
        <ecNumber evidence="5 6">3.5.3.8</ecNumber>
    </recommendedName>
    <alternativeName>
        <fullName evidence="5">Formiminoglutamase</fullName>
    </alternativeName>
    <alternativeName>
        <fullName evidence="5">Formiminoglutamate hydrolase</fullName>
    </alternativeName>
</protein>
<comment type="catalytic activity">
    <reaction evidence="5">
        <text>N-formimidoyl-L-glutamate + H2O = formamide + L-glutamate</text>
        <dbReference type="Rhea" id="RHEA:22492"/>
        <dbReference type="ChEBI" id="CHEBI:15377"/>
        <dbReference type="ChEBI" id="CHEBI:16397"/>
        <dbReference type="ChEBI" id="CHEBI:29985"/>
        <dbReference type="ChEBI" id="CHEBI:58928"/>
        <dbReference type="EC" id="3.5.3.8"/>
    </reaction>
</comment>
<gene>
    <name evidence="5" type="primary">hutG</name>
    <name evidence="10" type="ORF">SAMN05192533_112136</name>
</gene>
<dbReference type="GO" id="GO:0019556">
    <property type="term" value="P:L-histidine catabolic process to glutamate and formamide"/>
    <property type="evidence" value="ECO:0007669"/>
    <property type="project" value="UniProtKB-UniRule"/>
</dbReference>
<comment type="function">
    <text evidence="5">Catalyzes the conversion of N-formimidoyl-L-glutamate to L-glutamate and formamide.</text>
</comment>
<dbReference type="PIRSF" id="PIRSF036979">
    <property type="entry name" value="Arginase"/>
    <property type="match status" value="1"/>
</dbReference>
<feature type="binding site" evidence="7">
    <location>
        <position position="249"/>
    </location>
    <ligand>
        <name>Mn(2+)</name>
        <dbReference type="ChEBI" id="CHEBI:29035"/>
        <label>1</label>
    </ligand>
</feature>
<keyword evidence="9" id="KW-0175">Coiled coil</keyword>
<dbReference type="GO" id="GO:0033389">
    <property type="term" value="P:putrescine biosynthetic process from arginine, via agmatine"/>
    <property type="evidence" value="ECO:0007669"/>
    <property type="project" value="TreeGrafter"/>
</dbReference>
<dbReference type="EC" id="3.5.3.8" evidence="5 6"/>
<evidence type="ECO:0000256" key="5">
    <source>
        <dbReference type="HAMAP-Rule" id="MF_00737"/>
    </source>
</evidence>
<feature type="binding site" evidence="5">
    <location>
        <position position="161"/>
    </location>
    <ligand>
        <name>Mn(2+)</name>
        <dbReference type="ChEBI" id="CHEBI:29035"/>
        <label>2</label>
    </ligand>
</feature>
<name>A0A1H8G8H1_9BACI</name>
<dbReference type="GO" id="GO:0019557">
    <property type="term" value="P:L-histidine catabolic process to glutamate and formate"/>
    <property type="evidence" value="ECO:0007669"/>
    <property type="project" value="UniProtKB-UniPathway"/>
</dbReference>
<reference evidence="11" key="1">
    <citation type="submission" date="2016-10" db="EMBL/GenBank/DDBJ databases">
        <authorList>
            <person name="Varghese N."/>
            <person name="Submissions S."/>
        </authorList>
    </citation>
    <scope>NUCLEOTIDE SEQUENCE [LARGE SCALE GENOMIC DNA]</scope>
    <source>
        <strain evidence="11">B48,IBRC-M 10115,DSM 25386,CECT 8001</strain>
    </source>
</reference>
<comment type="similarity">
    <text evidence="5 8">Belongs to the arginase family.</text>
</comment>
<dbReference type="Pfam" id="PF00491">
    <property type="entry name" value="Arginase"/>
    <property type="match status" value="1"/>
</dbReference>
<dbReference type="OrthoDB" id="9788689at2"/>
<dbReference type="Gene3D" id="3.40.800.10">
    <property type="entry name" value="Ureohydrolase domain"/>
    <property type="match status" value="1"/>
</dbReference>
<feature type="binding site" evidence="7">
    <location>
        <position position="161"/>
    </location>
    <ligand>
        <name>Mn(2+)</name>
        <dbReference type="ChEBI" id="CHEBI:29035"/>
        <label>1</label>
    </ligand>
</feature>
<evidence type="ECO:0000256" key="7">
    <source>
        <dbReference type="PIRSR" id="PIRSR036979-1"/>
    </source>
</evidence>
<feature type="binding site" evidence="5 7">
    <location>
        <position position="247"/>
    </location>
    <ligand>
        <name>Mn(2+)</name>
        <dbReference type="ChEBI" id="CHEBI:29035"/>
        <label>1</label>
    </ligand>
</feature>
<evidence type="ECO:0000313" key="10">
    <source>
        <dbReference type="EMBL" id="SEN40312.1"/>
    </source>
</evidence>
<evidence type="ECO:0000256" key="9">
    <source>
        <dbReference type="SAM" id="Coils"/>
    </source>
</evidence>
<feature type="binding site" evidence="5 7">
    <location>
        <position position="163"/>
    </location>
    <ligand>
        <name>Mn(2+)</name>
        <dbReference type="ChEBI" id="CHEBI:29035"/>
        <label>1</label>
    </ligand>
</feature>
<feature type="binding site" evidence="5">
    <location>
        <position position="159"/>
    </location>
    <ligand>
        <name>Mn(2+)</name>
        <dbReference type="ChEBI" id="CHEBI:29035"/>
        <label>2</label>
    </ligand>
</feature>
<evidence type="ECO:0000256" key="2">
    <source>
        <dbReference type="ARBA" id="ARBA00022801"/>
    </source>
</evidence>
<dbReference type="HAMAP" id="MF_00737">
    <property type="entry name" value="Formimidoylglutam"/>
    <property type="match status" value="1"/>
</dbReference>
<dbReference type="GO" id="GO:0008783">
    <property type="term" value="F:agmatinase activity"/>
    <property type="evidence" value="ECO:0007669"/>
    <property type="project" value="TreeGrafter"/>
</dbReference>
<dbReference type="STRING" id="930146.SAMN05192533_112136"/>
<evidence type="ECO:0000256" key="6">
    <source>
        <dbReference type="NCBIfam" id="TIGR01227"/>
    </source>
</evidence>
<dbReference type="GO" id="GO:0030145">
    <property type="term" value="F:manganese ion binding"/>
    <property type="evidence" value="ECO:0007669"/>
    <property type="project" value="UniProtKB-UniRule"/>
</dbReference>
<dbReference type="CDD" id="cd09988">
    <property type="entry name" value="Formimidoylglutamase"/>
    <property type="match status" value="1"/>
</dbReference>
<keyword evidence="4 5" id="KW-0464">Manganese</keyword>
<sequence>MYIQPSKEYWQGRVDSEKDLLSFRYHQKVSLAELPNLNIDQSKTNKNFGLIGFQCDEGVLRNKGRVGAAEAPDKIKMAMAKLPWHLLEGTNLYDVGNIKCEDEKMEEAQQELGEAIRKLMNTNITPVILGGGHETFYGHYLGIRKSIGPDAKLGMINIDAHFDMRPYDEQPSSGTMFKQILDEDPNCGYFVAGIQPAGNTLSLFETAKEHRVHYLLEEDLTLADIERAKGQLCAFAARHDYIMLTLCMDAVSSAYAPGVSAPSPFGLDPKLVRALIRYIVSSKKLTSFDISEVNPILDDDNRTVVLASHLIHDALVSFHS</sequence>
<comment type="cofactor">
    <cofactor evidence="5 7">
        <name>Mn(2+)</name>
        <dbReference type="ChEBI" id="CHEBI:29035"/>
    </cofactor>
    <text evidence="5 7">Binds 2 manganese ions per subunit.</text>
</comment>
<evidence type="ECO:0000256" key="3">
    <source>
        <dbReference type="ARBA" id="ARBA00022808"/>
    </source>
</evidence>
<dbReference type="PROSITE" id="PS51409">
    <property type="entry name" value="ARGINASE_2"/>
    <property type="match status" value="1"/>
</dbReference>
<keyword evidence="1 5" id="KW-0479">Metal-binding</keyword>
<comment type="pathway">
    <text evidence="5">Amino-acid degradation; L-histidine degradation into L-glutamate; L-glutamate from N-formimidoyl-L-glutamate (hydrolase route): step 1/1.</text>
</comment>
<keyword evidence="2 5" id="KW-0378">Hydrolase</keyword>
<accession>A0A1H8G8H1</accession>
<dbReference type="SUPFAM" id="SSF52768">
    <property type="entry name" value="Arginase/deacetylase"/>
    <property type="match status" value="1"/>
</dbReference>
<feature type="binding site" evidence="5">
    <location>
        <position position="249"/>
    </location>
    <ligand>
        <name>Mn(2+)</name>
        <dbReference type="ChEBI" id="CHEBI:29035"/>
        <label>2</label>
    </ligand>
</feature>
<dbReference type="InterPro" id="IPR023696">
    <property type="entry name" value="Ureohydrolase_dom_sf"/>
</dbReference>
<dbReference type="EMBL" id="FOBW01000012">
    <property type="protein sequence ID" value="SEN40312.1"/>
    <property type="molecule type" value="Genomic_DNA"/>
</dbReference>
<dbReference type="InterPro" id="IPR006035">
    <property type="entry name" value="Ureohydrolase"/>
</dbReference>
<feature type="coiled-coil region" evidence="9">
    <location>
        <begin position="98"/>
        <end position="125"/>
    </location>
</feature>
<dbReference type="UniPathway" id="UPA00379">
    <property type="reaction ID" value="UER00552"/>
</dbReference>
<evidence type="ECO:0000256" key="1">
    <source>
        <dbReference type="ARBA" id="ARBA00022723"/>
    </source>
</evidence>
<dbReference type="PANTHER" id="PTHR11358:SF35">
    <property type="entry name" value="FORMIMIDOYLGLUTAMASE"/>
    <property type="match status" value="1"/>
</dbReference>
<dbReference type="InterPro" id="IPR005923">
    <property type="entry name" value="HutG"/>
</dbReference>
<dbReference type="PANTHER" id="PTHR11358">
    <property type="entry name" value="ARGINASE/AGMATINASE"/>
    <property type="match status" value="1"/>
</dbReference>
<organism evidence="10 11">
    <name type="scientific">Mesobacillus persicus</name>
    <dbReference type="NCBI Taxonomy" id="930146"/>
    <lineage>
        <taxon>Bacteria</taxon>
        <taxon>Bacillati</taxon>
        <taxon>Bacillota</taxon>
        <taxon>Bacilli</taxon>
        <taxon>Bacillales</taxon>
        <taxon>Bacillaceae</taxon>
        <taxon>Mesobacillus</taxon>
    </lineage>
</organism>
<feature type="binding site" evidence="5 7">
    <location>
        <position position="159"/>
    </location>
    <ligand>
        <name>Mn(2+)</name>
        <dbReference type="ChEBI" id="CHEBI:29035"/>
        <label>1</label>
    </ligand>
</feature>
<evidence type="ECO:0000256" key="4">
    <source>
        <dbReference type="ARBA" id="ARBA00023211"/>
    </source>
</evidence>
<dbReference type="GO" id="GO:0050415">
    <property type="term" value="F:formimidoylglutamase activity"/>
    <property type="evidence" value="ECO:0007669"/>
    <property type="project" value="UniProtKB-UniRule"/>
</dbReference>
<dbReference type="NCBIfam" id="TIGR01227">
    <property type="entry name" value="hutG"/>
    <property type="match status" value="1"/>
</dbReference>
<proteinExistence type="inferred from homology"/>
<dbReference type="Proteomes" id="UP000198553">
    <property type="component" value="Unassembled WGS sequence"/>
</dbReference>
<feature type="binding site" evidence="5">
    <location>
        <position position="247"/>
    </location>
    <ligand>
        <name>Mn(2+)</name>
        <dbReference type="ChEBI" id="CHEBI:29035"/>
        <label>2</label>
    </ligand>
</feature>
<dbReference type="AlphaFoldDB" id="A0A1H8G8H1"/>
<keyword evidence="11" id="KW-1185">Reference proteome</keyword>